<dbReference type="InterPro" id="IPR003959">
    <property type="entry name" value="ATPase_AAA_core"/>
</dbReference>
<keyword evidence="4" id="KW-0067">ATP-binding</keyword>
<dbReference type="SUPFAM" id="SSF48019">
    <property type="entry name" value="post-AAA+ oligomerization domain-like"/>
    <property type="match status" value="1"/>
</dbReference>
<dbReference type="EMBL" id="JAFCMP010000517">
    <property type="protein sequence ID" value="KAG5178119.1"/>
    <property type="molecule type" value="Genomic_DNA"/>
</dbReference>
<dbReference type="Proteomes" id="UP000664859">
    <property type="component" value="Unassembled WGS sequence"/>
</dbReference>
<comment type="similarity">
    <text evidence="1">Belongs to the activator 1 small subunits family.</text>
</comment>
<dbReference type="GO" id="GO:0006281">
    <property type="term" value="P:DNA repair"/>
    <property type="evidence" value="ECO:0007669"/>
    <property type="project" value="TreeGrafter"/>
</dbReference>
<dbReference type="CDD" id="cd00009">
    <property type="entry name" value="AAA"/>
    <property type="match status" value="1"/>
</dbReference>
<evidence type="ECO:0000256" key="4">
    <source>
        <dbReference type="ARBA" id="ARBA00022840"/>
    </source>
</evidence>
<dbReference type="InterPro" id="IPR027417">
    <property type="entry name" value="P-loop_NTPase"/>
</dbReference>
<dbReference type="Gene3D" id="3.40.50.300">
    <property type="entry name" value="P-loop containing nucleotide triphosphate hydrolases"/>
    <property type="match status" value="1"/>
</dbReference>
<reference evidence="6" key="1">
    <citation type="submission" date="2021-02" db="EMBL/GenBank/DDBJ databases">
        <title>First Annotated Genome of the Yellow-green Alga Tribonema minus.</title>
        <authorList>
            <person name="Mahan K.M."/>
        </authorList>
    </citation>
    <scope>NUCLEOTIDE SEQUENCE</scope>
    <source>
        <strain evidence="6">UTEX B ZZ1240</strain>
    </source>
</reference>
<dbReference type="GO" id="GO:0003677">
    <property type="term" value="F:DNA binding"/>
    <property type="evidence" value="ECO:0007669"/>
    <property type="project" value="InterPro"/>
</dbReference>
<dbReference type="GO" id="GO:0005634">
    <property type="term" value="C:nucleus"/>
    <property type="evidence" value="ECO:0007669"/>
    <property type="project" value="TreeGrafter"/>
</dbReference>
<dbReference type="SMART" id="SM00382">
    <property type="entry name" value="AAA"/>
    <property type="match status" value="1"/>
</dbReference>
<accession>A0A836CA10</accession>
<dbReference type="GO" id="GO:0006261">
    <property type="term" value="P:DNA-templated DNA replication"/>
    <property type="evidence" value="ECO:0007669"/>
    <property type="project" value="TreeGrafter"/>
</dbReference>
<evidence type="ECO:0000256" key="1">
    <source>
        <dbReference type="ARBA" id="ARBA00005378"/>
    </source>
</evidence>
<feature type="domain" description="AAA+ ATPase" evidence="5">
    <location>
        <begin position="53"/>
        <end position="190"/>
    </location>
</feature>
<dbReference type="GO" id="GO:0003689">
    <property type="term" value="F:DNA clamp loader activity"/>
    <property type="evidence" value="ECO:0007669"/>
    <property type="project" value="TreeGrafter"/>
</dbReference>
<dbReference type="Gene3D" id="1.10.8.60">
    <property type="match status" value="1"/>
</dbReference>
<dbReference type="GO" id="GO:0005524">
    <property type="term" value="F:ATP binding"/>
    <property type="evidence" value="ECO:0007669"/>
    <property type="project" value="UniProtKB-KW"/>
</dbReference>
<evidence type="ECO:0000313" key="6">
    <source>
        <dbReference type="EMBL" id="KAG5178119.1"/>
    </source>
</evidence>
<dbReference type="PANTHER" id="PTHR11669:SF20">
    <property type="entry name" value="REPLICATION FACTOR C SUBUNIT 4"/>
    <property type="match status" value="1"/>
</dbReference>
<keyword evidence="7" id="KW-1185">Reference proteome</keyword>
<comment type="caution">
    <text evidence="6">The sequence shown here is derived from an EMBL/GenBank/DDBJ whole genome shotgun (WGS) entry which is preliminary data.</text>
</comment>
<proteinExistence type="inferred from homology"/>
<dbReference type="PANTHER" id="PTHR11669">
    <property type="entry name" value="REPLICATION FACTOR C / DNA POLYMERASE III GAMMA-TAU SUBUNIT"/>
    <property type="match status" value="1"/>
</dbReference>
<name>A0A836CA10_9STRA</name>
<dbReference type="AlphaFoldDB" id="A0A836CA10"/>
<dbReference type="InterPro" id="IPR047854">
    <property type="entry name" value="RFC_lid"/>
</dbReference>
<keyword evidence="6" id="KW-0378">Hydrolase</keyword>
<gene>
    <name evidence="6" type="ORF">JKP88DRAFT_270575</name>
</gene>
<dbReference type="Pfam" id="PF00004">
    <property type="entry name" value="AAA"/>
    <property type="match status" value="1"/>
</dbReference>
<dbReference type="SUPFAM" id="SSF52540">
    <property type="entry name" value="P-loop containing nucleoside triphosphate hydrolases"/>
    <property type="match status" value="1"/>
</dbReference>
<dbReference type="OrthoDB" id="4199794at2759"/>
<evidence type="ECO:0000259" key="5">
    <source>
        <dbReference type="SMART" id="SM00382"/>
    </source>
</evidence>
<dbReference type="InterPro" id="IPR050238">
    <property type="entry name" value="DNA_Rep/Repair_Clamp_Loader"/>
</dbReference>
<keyword evidence="3" id="KW-0547">Nucleotide-binding</keyword>
<dbReference type="InterPro" id="IPR008921">
    <property type="entry name" value="DNA_pol3_clamp-load_cplx_C"/>
</dbReference>
<protein>
    <submittedName>
        <fullName evidence="6">P-loop containing nucleoside triphosphate hydrolase protein</fullName>
    </submittedName>
</protein>
<dbReference type="GO" id="GO:0016887">
    <property type="term" value="F:ATP hydrolysis activity"/>
    <property type="evidence" value="ECO:0007669"/>
    <property type="project" value="InterPro"/>
</dbReference>
<dbReference type="NCBIfam" id="NF001679">
    <property type="entry name" value="PRK00440.1"/>
    <property type="match status" value="1"/>
</dbReference>
<evidence type="ECO:0000313" key="7">
    <source>
        <dbReference type="Proteomes" id="UP000664859"/>
    </source>
</evidence>
<dbReference type="FunFam" id="3.40.50.300:FF:000129">
    <property type="entry name" value="Replication factor C subunit 5"/>
    <property type="match status" value="1"/>
</dbReference>
<dbReference type="InterPro" id="IPR013748">
    <property type="entry name" value="Rep_factorC_C"/>
</dbReference>
<evidence type="ECO:0000256" key="2">
    <source>
        <dbReference type="ARBA" id="ARBA00022705"/>
    </source>
</evidence>
<evidence type="ECO:0000256" key="3">
    <source>
        <dbReference type="ARBA" id="ARBA00022741"/>
    </source>
</evidence>
<keyword evidence="2" id="KW-0235">DNA replication</keyword>
<dbReference type="Gene3D" id="1.20.272.10">
    <property type="match status" value="1"/>
</dbReference>
<sequence>MMEVDDDTAAKPAVAPAVHTKPWVEKYRPRTVDDIAYQDEVVKTLKKAISTGVMPHLLFYGPPGTGKTSTILAVARTLFGPEMYRTRILELNASDERGIKVVREKVKNFAQAAVGTANATSTTHSCPPFKLIILDEADTMTPDAQAALRRTMETYTKVTRFCLICNYVTRIIEPLASRCAKFRFRALSNETMLTRLDHIAAAEHVSISAAGKQAVIGLAGGDMRKAVTTLQSAHQLYGGSGTEITAEALAEVSGRVSPALVEQIWLAVRSGDFRTLTDAVDAFMFEGSPLSSLLTTLLEDTLADDAIPDVTKAAICKKISEADYSLLLGANEELQLLDVGGFMMRELQRGGRGA</sequence>
<dbReference type="Pfam" id="PF08542">
    <property type="entry name" value="Rep_fac_C"/>
    <property type="match status" value="1"/>
</dbReference>
<dbReference type="InterPro" id="IPR003593">
    <property type="entry name" value="AAA+_ATPase"/>
</dbReference>
<dbReference type="GO" id="GO:0005663">
    <property type="term" value="C:DNA replication factor C complex"/>
    <property type="evidence" value="ECO:0007669"/>
    <property type="project" value="TreeGrafter"/>
</dbReference>
<dbReference type="CDD" id="cd18140">
    <property type="entry name" value="HLD_clamp_RFC"/>
    <property type="match status" value="1"/>
</dbReference>
<organism evidence="6 7">
    <name type="scientific">Tribonema minus</name>
    <dbReference type="NCBI Taxonomy" id="303371"/>
    <lineage>
        <taxon>Eukaryota</taxon>
        <taxon>Sar</taxon>
        <taxon>Stramenopiles</taxon>
        <taxon>Ochrophyta</taxon>
        <taxon>PX clade</taxon>
        <taxon>Xanthophyceae</taxon>
        <taxon>Tribonematales</taxon>
        <taxon>Tribonemataceae</taxon>
        <taxon>Tribonema</taxon>
    </lineage>
</organism>